<dbReference type="InterPro" id="IPR017568">
    <property type="entry name" value="3-oxoacyl-ACP_synth-2"/>
</dbReference>
<dbReference type="InterPro" id="IPR020841">
    <property type="entry name" value="PKS_Beta-ketoAc_synthase_dom"/>
</dbReference>
<dbReference type="CDD" id="cd00834">
    <property type="entry name" value="KAS_I_II"/>
    <property type="match status" value="1"/>
</dbReference>
<accession>A0A8J8MG34</accession>
<keyword evidence="5 14" id="KW-0444">Lipid biosynthesis</keyword>
<dbReference type="GO" id="GO:0006633">
    <property type="term" value="P:fatty acid biosynthetic process"/>
    <property type="evidence" value="ECO:0007669"/>
    <property type="project" value="UniProtKB-UniRule"/>
</dbReference>
<evidence type="ECO:0000313" key="19">
    <source>
        <dbReference type="Proteomes" id="UP000683246"/>
    </source>
</evidence>
<dbReference type="FunFam" id="3.40.47.10:FF:000009">
    <property type="entry name" value="3-oxoacyl-[acyl-carrier-protein] synthase 2"/>
    <property type="match status" value="1"/>
</dbReference>
<dbReference type="InterPro" id="IPR014030">
    <property type="entry name" value="Ketoacyl_synth_N"/>
</dbReference>
<evidence type="ECO:0000256" key="3">
    <source>
        <dbReference type="ARBA" id="ARBA00012356"/>
    </source>
</evidence>
<evidence type="ECO:0000256" key="8">
    <source>
        <dbReference type="ARBA" id="ARBA00023098"/>
    </source>
</evidence>
<evidence type="ECO:0000256" key="5">
    <source>
        <dbReference type="ARBA" id="ARBA00022516"/>
    </source>
</evidence>
<gene>
    <name evidence="18" type="primary">fabF</name>
    <name evidence="18" type="ORF">HZI73_01260</name>
</gene>
<comment type="similarity">
    <text evidence="2 14 16">Belongs to the thiolase-like superfamily. Beta-ketoacyl-ACP synthases family.</text>
</comment>
<dbReference type="PIRSF" id="PIRSF000447">
    <property type="entry name" value="KAS_II"/>
    <property type="match status" value="1"/>
</dbReference>
<evidence type="ECO:0000256" key="12">
    <source>
        <dbReference type="ARBA" id="ARBA00047318"/>
    </source>
</evidence>
<feature type="active site" description="For beta-ketoacyl synthase activity" evidence="15">
    <location>
        <position position="163"/>
    </location>
</feature>
<evidence type="ECO:0000256" key="11">
    <source>
        <dbReference type="ARBA" id="ARBA00024006"/>
    </source>
</evidence>
<dbReference type="RefSeq" id="WP_212696464.1">
    <property type="nucleotide sequence ID" value="NZ_CP058649.1"/>
</dbReference>
<dbReference type="InterPro" id="IPR018201">
    <property type="entry name" value="Ketoacyl_synth_AS"/>
</dbReference>
<dbReference type="PROSITE" id="PS00606">
    <property type="entry name" value="KS3_1"/>
    <property type="match status" value="1"/>
</dbReference>
<evidence type="ECO:0000256" key="14">
    <source>
        <dbReference type="PIRNR" id="PIRNR000447"/>
    </source>
</evidence>
<dbReference type="PROSITE" id="PS52004">
    <property type="entry name" value="KS3_2"/>
    <property type="match status" value="1"/>
</dbReference>
<evidence type="ECO:0000256" key="16">
    <source>
        <dbReference type="RuleBase" id="RU003694"/>
    </source>
</evidence>
<dbReference type="KEGG" id="vpy:HZI73_01260"/>
<sequence length="412" mass="43496">MKRRVVVTGLGVISPVGNSVEEYWGNLKAGNSGISKISTFDTKDYRSTVAGEVKDFDPKEYMDKKKAKRMDRFSHFAIAATKQALDQSGIDLETANRERIGVIVSTGIGGLDRIAKESLKLESKGPNKVAPMFIPTVITNMAAGNVAIQFGLQGTCTNIVTACASGTNSIGDATRIIQYGDADVMVAGGTESCIVPLGVAGFTALTALSENDDPATASRPFDKNRDGFVMGEGAGVLILEELEHAKARGANILAEIIGYGASCDAYHITSPAPGGEGGARAMTLALKDAGIKPEEVSYINAHGTSTPYNDRLETAAIKKTFGDHAYKIPISSTKSMIGHLLGAAGAVEMVACVKSIEESFVHPTAGYTTPDEECDLDYIPVKGRKLDVKYAISNSLGFGGHNATLVVSRYDD</sequence>
<dbReference type="AlphaFoldDB" id="A0A8J8MG34"/>
<keyword evidence="9 14" id="KW-0275">Fatty acid biosynthesis</keyword>
<dbReference type="EMBL" id="CP058649">
    <property type="protein sequence ID" value="QUI21005.1"/>
    <property type="molecule type" value="Genomic_DNA"/>
</dbReference>
<reference evidence="18" key="1">
    <citation type="submission" date="2020-07" db="EMBL/GenBank/DDBJ databases">
        <title>Vallitalea pronyensis genome.</title>
        <authorList>
            <person name="Postec A."/>
        </authorList>
    </citation>
    <scope>NUCLEOTIDE SEQUENCE</scope>
    <source>
        <strain evidence="18">FatNI3</strain>
    </source>
</reference>
<evidence type="ECO:0000256" key="4">
    <source>
        <dbReference type="ARBA" id="ARBA00014657"/>
    </source>
</evidence>
<dbReference type="InterPro" id="IPR000794">
    <property type="entry name" value="Beta-ketoacyl_synthase"/>
</dbReference>
<evidence type="ECO:0000256" key="9">
    <source>
        <dbReference type="ARBA" id="ARBA00023160"/>
    </source>
</evidence>
<feature type="domain" description="Ketosynthase family 3 (KS3)" evidence="17">
    <location>
        <begin position="2"/>
        <end position="409"/>
    </location>
</feature>
<dbReference type="EC" id="2.3.1.179" evidence="3 14"/>
<proteinExistence type="inferred from homology"/>
<dbReference type="GO" id="GO:0004315">
    <property type="term" value="F:3-oxoacyl-[acyl-carrier-protein] synthase activity"/>
    <property type="evidence" value="ECO:0007669"/>
    <property type="project" value="UniProtKB-UniRule"/>
</dbReference>
<comment type="pathway">
    <text evidence="1 14">Lipid metabolism; fatty acid biosynthesis.</text>
</comment>
<evidence type="ECO:0000256" key="2">
    <source>
        <dbReference type="ARBA" id="ARBA00008467"/>
    </source>
</evidence>
<dbReference type="NCBIfam" id="TIGR03150">
    <property type="entry name" value="fabF"/>
    <property type="match status" value="1"/>
</dbReference>
<name>A0A8J8MG34_9FIRM</name>
<keyword evidence="8" id="KW-0443">Lipid metabolism</keyword>
<comment type="catalytic activity">
    <reaction evidence="13 14">
        <text>a fatty acyl-[ACP] + malonyl-[ACP] + H(+) = a 3-oxoacyl-[ACP] + holo-[ACP] + CO2</text>
        <dbReference type="Rhea" id="RHEA:22836"/>
        <dbReference type="Rhea" id="RHEA-COMP:9623"/>
        <dbReference type="Rhea" id="RHEA-COMP:9685"/>
        <dbReference type="Rhea" id="RHEA-COMP:9916"/>
        <dbReference type="Rhea" id="RHEA-COMP:14125"/>
        <dbReference type="ChEBI" id="CHEBI:15378"/>
        <dbReference type="ChEBI" id="CHEBI:16526"/>
        <dbReference type="ChEBI" id="CHEBI:64479"/>
        <dbReference type="ChEBI" id="CHEBI:78449"/>
        <dbReference type="ChEBI" id="CHEBI:78776"/>
        <dbReference type="ChEBI" id="CHEBI:138651"/>
    </reaction>
</comment>
<keyword evidence="19" id="KW-1185">Reference proteome</keyword>
<dbReference type="InterPro" id="IPR014031">
    <property type="entry name" value="Ketoacyl_synth_C"/>
</dbReference>
<keyword evidence="7" id="KW-0276">Fatty acid metabolism</keyword>
<dbReference type="UniPathway" id="UPA00094"/>
<dbReference type="PANTHER" id="PTHR11712">
    <property type="entry name" value="POLYKETIDE SYNTHASE-RELATED"/>
    <property type="match status" value="1"/>
</dbReference>
<keyword evidence="10 14" id="KW-0012">Acyltransferase</keyword>
<organism evidence="18 19">
    <name type="scientific">Vallitalea pronyensis</name>
    <dbReference type="NCBI Taxonomy" id="1348613"/>
    <lineage>
        <taxon>Bacteria</taxon>
        <taxon>Bacillati</taxon>
        <taxon>Bacillota</taxon>
        <taxon>Clostridia</taxon>
        <taxon>Lachnospirales</taxon>
        <taxon>Vallitaleaceae</taxon>
        <taxon>Vallitalea</taxon>
    </lineage>
</organism>
<evidence type="ECO:0000259" key="17">
    <source>
        <dbReference type="PROSITE" id="PS52004"/>
    </source>
</evidence>
<comment type="catalytic activity">
    <reaction evidence="12 14">
        <text>(9Z)-hexadecenoyl-[ACP] + malonyl-[ACP] + H(+) = 3-oxo-(11Z)-octadecenoyl-[ACP] + holo-[ACP] + CO2</text>
        <dbReference type="Rhea" id="RHEA:55040"/>
        <dbReference type="Rhea" id="RHEA-COMP:9623"/>
        <dbReference type="Rhea" id="RHEA-COMP:9685"/>
        <dbReference type="Rhea" id="RHEA-COMP:10800"/>
        <dbReference type="Rhea" id="RHEA-COMP:14074"/>
        <dbReference type="ChEBI" id="CHEBI:15378"/>
        <dbReference type="ChEBI" id="CHEBI:16526"/>
        <dbReference type="ChEBI" id="CHEBI:64479"/>
        <dbReference type="ChEBI" id="CHEBI:78449"/>
        <dbReference type="ChEBI" id="CHEBI:83989"/>
        <dbReference type="ChEBI" id="CHEBI:138538"/>
        <dbReference type="EC" id="2.3.1.179"/>
    </reaction>
</comment>
<dbReference type="PANTHER" id="PTHR11712:SF336">
    <property type="entry name" value="3-OXOACYL-[ACYL-CARRIER-PROTEIN] SYNTHASE, MITOCHONDRIAL"/>
    <property type="match status" value="1"/>
</dbReference>
<dbReference type="Pfam" id="PF00109">
    <property type="entry name" value="ketoacyl-synt"/>
    <property type="match status" value="1"/>
</dbReference>
<evidence type="ECO:0000256" key="7">
    <source>
        <dbReference type="ARBA" id="ARBA00022832"/>
    </source>
</evidence>
<dbReference type="Gene3D" id="3.40.47.10">
    <property type="match status" value="1"/>
</dbReference>
<evidence type="ECO:0000256" key="1">
    <source>
        <dbReference type="ARBA" id="ARBA00005194"/>
    </source>
</evidence>
<dbReference type="NCBIfam" id="NF004970">
    <property type="entry name" value="PRK06333.1"/>
    <property type="match status" value="1"/>
</dbReference>
<dbReference type="Proteomes" id="UP000683246">
    <property type="component" value="Chromosome"/>
</dbReference>
<evidence type="ECO:0000256" key="15">
    <source>
        <dbReference type="PIRSR" id="PIRSR000447-1"/>
    </source>
</evidence>
<dbReference type="SUPFAM" id="SSF53901">
    <property type="entry name" value="Thiolase-like"/>
    <property type="match status" value="2"/>
</dbReference>
<keyword evidence="6 14" id="KW-0808">Transferase</keyword>
<dbReference type="NCBIfam" id="NF005589">
    <property type="entry name" value="PRK07314.1"/>
    <property type="match status" value="1"/>
</dbReference>
<comment type="function">
    <text evidence="11 14">Involved in the type II fatty acid elongation cycle. Catalyzes the elongation of a wide range of acyl-ACP by the addition of two carbons from malonyl-ACP to an acyl acceptor. Can efficiently catalyze the conversion of palmitoleoyl-ACP (cis-hexadec-9-enoyl-ACP) to cis-vaccenoyl-ACP (cis-octadec-11-enoyl-ACP), an essential step in the thermal regulation of fatty acid composition.</text>
</comment>
<dbReference type="SMART" id="SM00825">
    <property type="entry name" value="PKS_KS"/>
    <property type="match status" value="1"/>
</dbReference>
<dbReference type="GO" id="GO:0005829">
    <property type="term" value="C:cytosol"/>
    <property type="evidence" value="ECO:0007669"/>
    <property type="project" value="TreeGrafter"/>
</dbReference>
<protein>
    <recommendedName>
        <fullName evidence="4 14">3-oxoacyl-[acyl-carrier-protein] synthase 2</fullName>
        <ecNumber evidence="3 14">2.3.1.179</ecNumber>
    </recommendedName>
</protein>
<evidence type="ECO:0000256" key="10">
    <source>
        <dbReference type="ARBA" id="ARBA00023315"/>
    </source>
</evidence>
<dbReference type="InterPro" id="IPR016039">
    <property type="entry name" value="Thiolase-like"/>
</dbReference>
<dbReference type="Pfam" id="PF02801">
    <property type="entry name" value="Ketoacyl-synt_C"/>
    <property type="match status" value="1"/>
</dbReference>
<evidence type="ECO:0000256" key="13">
    <source>
        <dbReference type="ARBA" id="ARBA00047659"/>
    </source>
</evidence>
<evidence type="ECO:0000256" key="6">
    <source>
        <dbReference type="ARBA" id="ARBA00022679"/>
    </source>
</evidence>
<evidence type="ECO:0000313" key="18">
    <source>
        <dbReference type="EMBL" id="QUI21005.1"/>
    </source>
</evidence>